<protein>
    <submittedName>
        <fullName evidence="1">Uncharacterized protein</fullName>
    </submittedName>
</protein>
<dbReference type="EMBL" id="BAABDD010000031">
    <property type="protein sequence ID" value="GAA3760847.1"/>
    <property type="molecule type" value="Genomic_DNA"/>
</dbReference>
<sequence length="111" mass="12524">MNSPHYSRSYGEIHTRIVSFCRDLVLVSNTVSGKTYRSRWYGWQNIGELPAKTKTEGNVQTHRRTVTASCDFGSWYRYRTEGFGTVSTGSQTFSASAYEQNDSAIYCGSNP</sequence>
<proteinExistence type="predicted"/>
<evidence type="ECO:0000313" key="1">
    <source>
        <dbReference type="EMBL" id="GAA3760847.1"/>
    </source>
</evidence>
<comment type="caution">
    <text evidence="1">The sequence shown here is derived from an EMBL/GenBank/DDBJ whole genome shotgun (WGS) entry which is preliminary data.</text>
</comment>
<organism evidence="1 2">
    <name type="scientific">Salinactinospora qingdaonensis</name>
    <dbReference type="NCBI Taxonomy" id="702744"/>
    <lineage>
        <taxon>Bacteria</taxon>
        <taxon>Bacillati</taxon>
        <taxon>Actinomycetota</taxon>
        <taxon>Actinomycetes</taxon>
        <taxon>Streptosporangiales</taxon>
        <taxon>Nocardiopsidaceae</taxon>
        <taxon>Salinactinospora</taxon>
    </lineage>
</organism>
<reference evidence="2" key="1">
    <citation type="journal article" date="2019" name="Int. J. Syst. Evol. Microbiol.">
        <title>The Global Catalogue of Microorganisms (GCM) 10K type strain sequencing project: providing services to taxonomists for standard genome sequencing and annotation.</title>
        <authorList>
            <consortium name="The Broad Institute Genomics Platform"/>
            <consortium name="The Broad Institute Genome Sequencing Center for Infectious Disease"/>
            <person name="Wu L."/>
            <person name="Ma J."/>
        </authorList>
    </citation>
    <scope>NUCLEOTIDE SEQUENCE [LARGE SCALE GENOMIC DNA]</scope>
    <source>
        <strain evidence="2">JCM 17137</strain>
    </source>
</reference>
<dbReference type="Proteomes" id="UP001500908">
    <property type="component" value="Unassembled WGS sequence"/>
</dbReference>
<evidence type="ECO:0000313" key="2">
    <source>
        <dbReference type="Proteomes" id="UP001500908"/>
    </source>
</evidence>
<keyword evidence="2" id="KW-1185">Reference proteome</keyword>
<name>A0ABP7GAW6_9ACTN</name>
<accession>A0ABP7GAW6</accession>
<gene>
    <name evidence="1" type="ORF">GCM10022402_43370</name>
</gene>